<accession>A0A261XYE1</accession>
<dbReference type="GO" id="GO:1905706">
    <property type="term" value="P:regulation of mitochondrial ATP synthesis coupled proton transport"/>
    <property type="evidence" value="ECO:0007669"/>
    <property type="project" value="TreeGrafter"/>
</dbReference>
<dbReference type="GO" id="GO:0005739">
    <property type="term" value="C:mitochondrion"/>
    <property type="evidence" value="ECO:0007669"/>
    <property type="project" value="TreeGrafter"/>
</dbReference>
<evidence type="ECO:0000256" key="1">
    <source>
        <dbReference type="ARBA" id="ARBA00010633"/>
    </source>
</evidence>
<name>A0A261XYE1_9FUNG</name>
<dbReference type="CDD" id="cd02440">
    <property type="entry name" value="AdoMet_MTases"/>
    <property type="match status" value="1"/>
</dbReference>
<evidence type="ECO:0000313" key="5">
    <source>
        <dbReference type="EMBL" id="OZJ03338.1"/>
    </source>
</evidence>
<sequence length="207" mass="23119">MEEDAYTRNPDLLATAPKPKRLYGYDWQSGLISPYRPAPQQQLTAALDAVSLHVHRDQFQIADLGCGDGVILFAALDRWKTGLTKVIGIELDKALLVSIREKAGEKDIKRMELWVGDMTGEGSIYPWPEPQDTQRAENKRAIDVLAECSVVFVYLLPDALVKLKPLLAECLQLGAIVVSLQWPIQDLDTSLMCSDPQQGYYLYKASP</sequence>
<dbReference type="Proteomes" id="UP000242875">
    <property type="component" value="Unassembled WGS sequence"/>
</dbReference>
<dbReference type="Gene3D" id="3.40.50.150">
    <property type="entry name" value="Vaccinia Virus protein VP39"/>
    <property type="match status" value="1"/>
</dbReference>
<keyword evidence="4" id="KW-0949">S-adenosyl-L-methionine</keyword>
<keyword evidence="3" id="KW-0808">Transferase</keyword>
<dbReference type="GO" id="GO:0016279">
    <property type="term" value="F:protein-lysine N-methyltransferase activity"/>
    <property type="evidence" value="ECO:0007669"/>
    <property type="project" value="InterPro"/>
</dbReference>
<organism evidence="5 6">
    <name type="scientific">Bifiguratus adelaidae</name>
    <dbReference type="NCBI Taxonomy" id="1938954"/>
    <lineage>
        <taxon>Eukaryota</taxon>
        <taxon>Fungi</taxon>
        <taxon>Fungi incertae sedis</taxon>
        <taxon>Mucoromycota</taxon>
        <taxon>Mucoromycotina</taxon>
        <taxon>Endogonomycetes</taxon>
        <taxon>Endogonales</taxon>
        <taxon>Endogonales incertae sedis</taxon>
        <taxon>Bifiguratus</taxon>
    </lineage>
</organism>
<evidence type="ECO:0008006" key="7">
    <source>
        <dbReference type="Google" id="ProtNLM"/>
    </source>
</evidence>
<evidence type="ECO:0000313" key="6">
    <source>
        <dbReference type="Proteomes" id="UP000242875"/>
    </source>
</evidence>
<comment type="caution">
    <text evidence="5">The sequence shown here is derived from an EMBL/GenBank/DDBJ whole genome shotgun (WGS) entry which is preliminary data.</text>
</comment>
<dbReference type="PANTHER" id="PTHR13610">
    <property type="entry name" value="METHYLTRANSFERASE DOMAIN-CONTAINING PROTEIN"/>
    <property type="match status" value="1"/>
</dbReference>
<keyword evidence="2" id="KW-0489">Methyltransferase</keyword>
<evidence type="ECO:0000256" key="4">
    <source>
        <dbReference type="ARBA" id="ARBA00022691"/>
    </source>
</evidence>
<dbReference type="PANTHER" id="PTHR13610:SF11">
    <property type="entry name" value="METHYLTRANSFERASE DOMAIN-CONTAINING PROTEIN"/>
    <property type="match status" value="1"/>
</dbReference>
<dbReference type="EMBL" id="MVBO01000090">
    <property type="protein sequence ID" value="OZJ03338.1"/>
    <property type="molecule type" value="Genomic_DNA"/>
</dbReference>
<dbReference type="InterPro" id="IPR029063">
    <property type="entry name" value="SAM-dependent_MTases_sf"/>
</dbReference>
<proteinExistence type="inferred from homology"/>
<dbReference type="GO" id="GO:0032259">
    <property type="term" value="P:methylation"/>
    <property type="evidence" value="ECO:0007669"/>
    <property type="project" value="UniProtKB-KW"/>
</dbReference>
<dbReference type="InterPro" id="IPR026170">
    <property type="entry name" value="FAM173A/B"/>
</dbReference>
<evidence type="ECO:0000256" key="3">
    <source>
        <dbReference type="ARBA" id="ARBA00022679"/>
    </source>
</evidence>
<gene>
    <name evidence="5" type="ORF">BZG36_04210</name>
</gene>
<dbReference type="SUPFAM" id="SSF53335">
    <property type="entry name" value="S-adenosyl-L-methionine-dependent methyltransferases"/>
    <property type="match status" value="1"/>
</dbReference>
<reference evidence="5 6" key="1">
    <citation type="journal article" date="2017" name="Mycologia">
        <title>Bifiguratus adelaidae, gen. et sp. nov., a new member of Mucoromycotina in endophytic and soil-dwelling habitats.</title>
        <authorList>
            <person name="Torres-Cruz T.J."/>
            <person name="Billingsley Tobias T.L."/>
            <person name="Almatruk M."/>
            <person name="Hesse C."/>
            <person name="Kuske C.R."/>
            <person name="Desiro A."/>
            <person name="Benucci G.M."/>
            <person name="Bonito G."/>
            <person name="Stajich J.E."/>
            <person name="Dunlap C."/>
            <person name="Arnold A.E."/>
            <person name="Porras-Alfaro A."/>
        </authorList>
    </citation>
    <scope>NUCLEOTIDE SEQUENCE [LARGE SCALE GENOMIC DNA]</scope>
    <source>
        <strain evidence="5 6">AZ0501</strain>
    </source>
</reference>
<evidence type="ECO:0000256" key="2">
    <source>
        <dbReference type="ARBA" id="ARBA00022603"/>
    </source>
</evidence>
<comment type="similarity">
    <text evidence="1">Belongs to the ANT/ATPSC lysine N-methyltransferase family.</text>
</comment>
<dbReference type="OrthoDB" id="66144at2759"/>
<dbReference type="AlphaFoldDB" id="A0A261XYE1"/>
<keyword evidence="6" id="KW-1185">Reference proteome</keyword>
<protein>
    <recommendedName>
        <fullName evidence="7">Methyltransferase domain-containing protein</fullName>
    </recommendedName>
</protein>